<name>A0AAV4SY61_CAEEX</name>
<proteinExistence type="predicted"/>
<evidence type="ECO:0000313" key="1">
    <source>
        <dbReference type="EMBL" id="GIY38294.1"/>
    </source>
</evidence>
<organism evidence="1 2">
    <name type="scientific">Caerostris extrusa</name>
    <name type="common">Bark spider</name>
    <name type="synonym">Caerostris bankana</name>
    <dbReference type="NCBI Taxonomy" id="172846"/>
    <lineage>
        <taxon>Eukaryota</taxon>
        <taxon>Metazoa</taxon>
        <taxon>Ecdysozoa</taxon>
        <taxon>Arthropoda</taxon>
        <taxon>Chelicerata</taxon>
        <taxon>Arachnida</taxon>
        <taxon>Araneae</taxon>
        <taxon>Araneomorphae</taxon>
        <taxon>Entelegynae</taxon>
        <taxon>Araneoidea</taxon>
        <taxon>Araneidae</taxon>
        <taxon>Caerostris</taxon>
    </lineage>
</organism>
<comment type="caution">
    <text evidence="1">The sequence shown here is derived from an EMBL/GenBank/DDBJ whole genome shotgun (WGS) entry which is preliminary data.</text>
</comment>
<keyword evidence="2" id="KW-1185">Reference proteome</keyword>
<reference evidence="1 2" key="1">
    <citation type="submission" date="2021-06" db="EMBL/GenBank/DDBJ databases">
        <title>Caerostris extrusa draft genome.</title>
        <authorList>
            <person name="Kono N."/>
            <person name="Arakawa K."/>
        </authorList>
    </citation>
    <scope>NUCLEOTIDE SEQUENCE [LARGE SCALE GENOMIC DNA]</scope>
</reference>
<sequence>MTLYHLVVQVALARYHCKENRDATGSMTVFLSVAISARHWQIMFLVHTGTACTFCNRSADVVAINACQHIRLSMYVDVPLESGPPESGTFLFPAIFAIIDAPWTPVDGYPLGKNG</sequence>
<dbReference type="Proteomes" id="UP001054945">
    <property type="component" value="Unassembled WGS sequence"/>
</dbReference>
<gene>
    <name evidence="1" type="ORF">CEXT_532521</name>
</gene>
<dbReference type="EMBL" id="BPLR01010283">
    <property type="protein sequence ID" value="GIY38294.1"/>
    <property type="molecule type" value="Genomic_DNA"/>
</dbReference>
<evidence type="ECO:0000313" key="2">
    <source>
        <dbReference type="Proteomes" id="UP001054945"/>
    </source>
</evidence>
<accession>A0AAV4SY61</accession>
<protein>
    <submittedName>
        <fullName evidence="1">Uncharacterized protein</fullName>
    </submittedName>
</protein>
<dbReference type="AlphaFoldDB" id="A0AAV4SY61"/>